<dbReference type="EMBL" id="CAJPIZ010013273">
    <property type="protein sequence ID" value="CAG2114164.1"/>
    <property type="molecule type" value="Genomic_DNA"/>
</dbReference>
<proteinExistence type="predicted"/>
<evidence type="ECO:0000313" key="3">
    <source>
        <dbReference type="Proteomes" id="UP000759131"/>
    </source>
</evidence>
<dbReference type="EMBL" id="OC867848">
    <property type="protein sequence ID" value="CAD7633734.1"/>
    <property type="molecule type" value="Genomic_DNA"/>
</dbReference>
<organism evidence="2">
    <name type="scientific">Medioppia subpectinata</name>
    <dbReference type="NCBI Taxonomy" id="1979941"/>
    <lineage>
        <taxon>Eukaryota</taxon>
        <taxon>Metazoa</taxon>
        <taxon>Ecdysozoa</taxon>
        <taxon>Arthropoda</taxon>
        <taxon>Chelicerata</taxon>
        <taxon>Arachnida</taxon>
        <taxon>Acari</taxon>
        <taxon>Acariformes</taxon>
        <taxon>Sarcoptiformes</taxon>
        <taxon>Oribatida</taxon>
        <taxon>Brachypylina</taxon>
        <taxon>Oppioidea</taxon>
        <taxon>Oppiidae</taxon>
        <taxon>Medioppia</taxon>
    </lineage>
</organism>
<feature type="chain" id="PRO_5036211742" evidence="1">
    <location>
        <begin position="24"/>
        <end position="397"/>
    </location>
</feature>
<accession>A0A7R9Q689</accession>
<evidence type="ECO:0000313" key="2">
    <source>
        <dbReference type="EMBL" id="CAD7633734.1"/>
    </source>
</evidence>
<protein>
    <submittedName>
        <fullName evidence="2">Uncharacterized protein</fullName>
    </submittedName>
</protein>
<keyword evidence="3" id="KW-1185">Reference proteome</keyword>
<evidence type="ECO:0000256" key="1">
    <source>
        <dbReference type="SAM" id="SignalP"/>
    </source>
</evidence>
<feature type="signal peptide" evidence="1">
    <location>
        <begin position="1"/>
        <end position="23"/>
    </location>
</feature>
<dbReference type="AlphaFoldDB" id="A0A7R9Q689"/>
<gene>
    <name evidence="2" type="ORF">OSB1V03_LOCUS14130</name>
</gene>
<sequence length="397" mass="44998">MTTIGWLLRTAAVLAALTAPTDGKDFCQLKTLDNVYNIGQYIYLSRCGEVYTWDPRMDGGQGGLLRDYSIYALARKELGKEQKPNGFDKDTFRFTAFSFQEVNCLESPETLDRICGRSVDKWNGVTVIVGYNKALTFRYRTSFESVGTTFDNPFGFQWREDLTIGGTGNRNLFWPTTAVLSADMRSTHTLKEIVASLFVVANNLLYLGFNTTVKNQTITKGTYFCVTVTNLKDALHDINRWENAGPSIAGKPTNAVKPAWSTARCFVGNFAGMFYDENKNRSYLVGQGITEDNLYLDQVFEITGGDTSIILSVVNNDKRTDKPTHLRAYFGCDLTDAEVNDATNAQRLRQEKRIGSRRRRSASVPPENTWKDWIQHYGHLFVEQYKQEFTLHCQDNH</sequence>
<reference evidence="2" key="1">
    <citation type="submission" date="2020-11" db="EMBL/GenBank/DDBJ databases">
        <authorList>
            <person name="Tran Van P."/>
        </authorList>
    </citation>
    <scope>NUCLEOTIDE SEQUENCE</scope>
</reference>
<keyword evidence="1" id="KW-0732">Signal</keyword>
<dbReference type="Proteomes" id="UP000759131">
    <property type="component" value="Unassembled WGS sequence"/>
</dbReference>
<name>A0A7R9Q689_9ACAR</name>